<evidence type="ECO:0000313" key="1">
    <source>
        <dbReference type="EMBL" id="OAE23624.1"/>
    </source>
</evidence>
<name>A0A176VRX7_MARPO</name>
<keyword evidence="2" id="KW-1185">Reference proteome</keyword>
<comment type="caution">
    <text evidence="1">The sequence shown here is derived from an EMBL/GenBank/DDBJ whole genome shotgun (WGS) entry which is preliminary data.</text>
</comment>
<protein>
    <submittedName>
        <fullName evidence="1">Uncharacterized protein</fullName>
    </submittedName>
</protein>
<proteinExistence type="predicted"/>
<dbReference type="AlphaFoldDB" id="A0A176VRX7"/>
<dbReference type="Proteomes" id="UP000077202">
    <property type="component" value="Unassembled WGS sequence"/>
</dbReference>
<evidence type="ECO:0000313" key="2">
    <source>
        <dbReference type="Proteomes" id="UP000077202"/>
    </source>
</evidence>
<sequence>MVDREPEPIYISTEECGYSPIQQDLTCERSCSVPQGQARPDKGQLDPCAKVTDDGEGGHILGRCQVHSELSKASMTKSFALTRSAPHICAAGTRWDSWTIGASCTWDFGMGQTAGPMSDDKAYMPFLEADVPAVRLTGQRSSTRAQRCATVTRATLGDGAGMGNVELKKMNGSRGGIFPFARNLQFRVLFACDGKERKGDRWKASTSSAVRVSH</sequence>
<dbReference type="EMBL" id="LVLJ01002823">
    <property type="protein sequence ID" value="OAE23624.1"/>
    <property type="molecule type" value="Genomic_DNA"/>
</dbReference>
<accession>A0A176VRX7</accession>
<reference evidence="1" key="1">
    <citation type="submission" date="2016-03" db="EMBL/GenBank/DDBJ databases">
        <title>Mechanisms controlling the formation of the plant cell surface in tip-growing cells are functionally conserved among land plants.</title>
        <authorList>
            <person name="Honkanen S."/>
            <person name="Jones V.A."/>
            <person name="Morieri G."/>
            <person name="Champion C."/>
            <person name="Hetherington A.J."/>
            <person name="Kelly S."/>
            <person name="Saint-Marcoux D."/>
            <person name="Proust H."/>
            <person name="Prescott H."/>
            <person name="Dolan L."/>
        </authorList>
    </citation>
    <scope>NUCLEOTIDE SEQUENCE [LARGE SCALE GENOMIC DNA]</scope>
    <source>
        <tissue evidence="1">Whole gametophyte</tissue>
    </source>
</reference>
<organism evidence="1 2">
    <name type="scientific">Marchantia polymorpha subsp. ruderalis</name>
    <dbReference type="NCBI Taxonomy" id="1480154"/>
    <lineage>
        <taxon>Eukaryota</taxon>
        <taxon>Viridiplantae</taxon>
        <taxon>Streptophyta</taxon>
        <taxon>Embryophyta</taxon>
        <taxon>Marchantiophyta</taxon>
        <taxon>Marchantiopsida</taxon>
        <taxon>Marchantiidae</taxon>
        <taxon>Marchantiales</taxon>
        <taxon>Marchantiaceae</taxon>
        <taxon>Marchantia</taxon>
    </lineage>
</organism>
<gene>
    <name evidence="1" type="ORF">AXG93_4316s1590</name>
</gene>